<sequence>MSSNVTATNGERITAVVLSGSLFLLIYVIGKRRLEQAVPKPDAARESRPIKKPVRVTEGHSNRYFSHNLENSYPRVSSISGAVETPSSPSNSEERRRQDLQEETSSEISDADTVNPYVISNINAALRYGPENISEIFNAQQVSESERSFLEHLERRSRQEVAHNHARATSISDLSSLEKIIKDQKKEPRPNDTAGSSSSSPAPRCDSPDAVAAERLKDRLVLSPDKRQYMKRGVAALPDHPTILLARPLLYSSMWCILSQFFTIFSTTGMGATMVTFPAPFFKLTVHFLIQSILASCMLRWPMKKVFYTSWTTYLWRVIPVAVAASFDHEPQITPYPSACELRNWSIINLSFCQSQGSRTDFQNAFREGTMAAMCHIPSKCKALVPLIALLIGTRFKLEGQGNSVFPNVLLISVGFMLIAYKEEEDDSWSLTELSLGPFVSTFRLVATENLLQIATVKVGDFLLEKPLSKLVGGHYPYRLRLVSPIVTMRALAPAMALVTAVFSCLADPWSTLRQTEFFNTPERSLLTWAHITVGGLLQTSVALAELVVIYHTSANTMIVVATVKEVTLLTVDQISRGDCTRLNAIGYCVFSLGLLSYGWLRYRKIMKRVGFQDDFRPLPVPTREECSSSATRSCFFTKDLIIETRYRIRTELSNFAGRVSQVKESLRVIGRNWRGRFSTLTRWRRH</sequence>
<feature type="compositionally biased region" description="Polar residues" evidence="5">
    <location>
        <begin position="63"/>
        <end position="80"/>
    </location>
</feature>
<gene>
    <name evidence="7" type="ORF">R1sor_024965</name>
</gene>
<feature type="region of interest" description="Disordered" evidence="5">
    <location>
        <begin position="37"/>
        <end position="112"/>
    </location>
</feature>
<feature type="region of interest" description="Disordered" evidence="5">
    <location>
        <begin position="183"/>
        <end position="208"/>
    </location>
</feature>
<reference evidence="7 8" key="1">
    <citation type="submission" date="2024-09" db="EMBL/GenBank/DDBJ databases">
        <title>Chromosome-scale assembly of Riccia sorocarpa.</title>
        <authorList>
            <person name="Paukszto L."/>
        </authorList>
    </citation>
    <scope>NUCLEOTIDE SEQUENCE [LARGE SCALE GENOMIC DNA]</scope>
    <source>
        <strain evidence="7">LP-2024</strain>
        <tissue evidence="7">Aerial parts of the thallus</tissue>
    </source>
</reference>
<protein>
    <submittedName>
        <fullName evidence="7">Uncharacterized protein</fullName>
    </submittedName>
</protein>
<name>A0ABD3G783_9MARC</name>
<dbReference type="AlphaFoldDB" id="A0ABD3G783"/>
<comment type="subcellular location">
    <subcellularLocation>
        <location evidence="1">Membrane</location>
        <topology evidence="1">Multi-pass membrane protein</topology>
    </subcellularLocation>
</comment>
<keyword evidence="4 6" id="KW-0472">Membrane</keyword>
<dbReference type="GO" id="GO:0016020">
    <property type="term" value="C:membrane"/>
    <property type="evidence" value="ECO:0007669"/>
    <property type="project" value="UniProtKB-SubCell"/>
</dbReference>
<evidence type="ECO:0000256" key="3">
    <source>
        <dbReference type="ARBA" id="ARBA00022989"/>
    </source>
</evidence>
<feature type="compositionally biased region" description="Low complexity" evidence="5">
    <location>
        <begin position="192"/>
        <end position="208"/>
    </location>
</feature>
<dbReference type="EMBL" id="JBJQOH010000008">
    <property type="protein sequence ID" value="KAL3675017.1"/>
    <property type="molecule type" value="Genomic_DNA"/>
</dbReference>
<evidence type="ECO:0000256" key="4">
    <source>
        <dbReference type="ARBA" id="ARBA00023136"/>
    </source>
</evidence>
<feature type="transmembrane region" description="Helical" evidence="6">
    <location>
        <begin position="585"/>
        <end position="601"/>
    </location>
</feature>
<feature type="compositionally biased region" description="Basic and acidic residues" evidence="5">
    <location>
        <begin position="42"/>
        <end position="61"/>
    </location>
</feature>
<evidence type="ECO:0000256" key="2">
    <source>
        <dbReference type="ARBA" id="ARBA00022692"/>
    </source>
</evidence>
<evidence type="ECO:0000256" key="6">
    <source>
        <dbReference type="SAM" id="Phobius"/>
    </source>
</evidence>
<keyword evidence="8" id="KW-1185">Reference proteome</keyword>
<evidence type="ECO:0000313" key="8">
    <source>
        <dbReference type="Proteomes" id="UP001633002"/>
    </source>
</evidence>
<feature type="transmembrane region" description="Helical" evidence="6">
    <location>
        <begin position="12"/>
        <end position="30"/>
    </location>
</feature>
<comment type="caution">
    <text evidence="7">The sequence shown here is derived from an EMBL/GenBank/DDBJ whole genome shotgun (WGS) entry which is preliminary data.</text>
</comment>
<evidence type="ECO:0000313" key="7">
    <source>
        <dbReference type="EMBL" id="KAL3675017.1"/>
    </source>
</evidence>
<dbReference type="Proteomes" id="UP001633002">
    <property type="component" value="Unassembled WGS sequence"/>
</dbReference>
<keyword evidence="2 6" id="KW-0812">Transmembrane</keyword>
<organism evidence="7 8">
    <name type="scientific">Riccia sorocarpa</name>
    <dbReference type="NCBI Taxonomy" id="122646"/>
    <lineage>
        <taxon>Eukaryota</taxon>
        <taxon>Viridiplantae</taxon>
        <taxon>Streptophyta</taxon>
        <taxon>Embryophyta</taxon>
        <taxon>Marchantiophyta</taxon>
        <taxon>Marchantiopsida</taxon>
        <taxon>Marchantiidae</taxon>
        <taxon>Marchantiales</taxon>
        <taxon>Ricciaceae</taxon>
        <taxon>Riccia</taxon>
    </lineage>
</organism>
<evidence type="ECO:0000256" key="5">
    <source>
        <dbReference type="SAM" id="MobiDB-lite"/>
    </source>
</evidence>
<dbReference type="InterPro" id="IPR050186">
    <property type="entry name" value="TPT_transporter"/>
</dbReference>
<accession>A0ABD3G783</accession>
<evidence type="ECO:0000256" key="1">
    <source>
        <dbReference type="ARBA" id="ARBA00004141"/>
    </source>
</evidence>
<proteinExistence type="predicted"/>
<dbReference type="PANTHER" id="PTHR11132">
    <property type="entry name" value="SOLUTE CARRIER FAMILY 35"/>
    <property type="match status" value="1"/>
</dbReference>
<keyword evidence="3 6" id="KW-1133">Transmembrane helix</keyword>